<dbReference type="Pfam" id="PF25137">
    <property type="entry name" value="ADH_Fe_C"/>
    <property type="match status" value="1"/>
</dbReference>
<dbReference type="Gene3D" id="3.40.50.1970">
    <property type="match status" value="1"/>
</dbReference>
<reference evidence="4" key="1">
    <citation type="submission" date="2020-08" db="EMBL/GenBank/DDBJ databases">
        <title>Genome public.</title>
        <authorList>
            <person name="Liu C."/>
            <person name="Sun Q."/>
        </authorList>
    </citation>
    <scope>NUCLEOTIDE SEQUENCE</scope>
    <source>
        <strain evidence="4">BX8</strain>
    </source>
</reference>
<organism evidence="4 5">
    <name type="scientific">Anaerofilum hominis</name>
    <dbReference type="NCBI Taxonomy" id="2763016"/>
    <lineage>
        <taxon>Bacteria</taxon>
        <taxon>Bacillati</taxon>
        <taxon>Bacillota</taxon>
        <taxon>Clostridia</taxon>
        <taxon>Eubacteriales</taxon>
        <taxon>Oscillospiraceae</taxon>
        <taxon>Anaerofilum</taxon>
    </lineage>
</organism>
<dbReference type="Pfam" id="PF00465">
    <property type="entry name" value="Fe-ADH"/>
    <property type="match status" value="1"/>
</dbReference>
<accession>A0A923L236</accession>
<dbReference type="GO" id="GO:0008106">
    <property type="term" value="F:alcohol dehydrogenase (NADP+) activity"/>
    <property type="evidence" value="ECO:0007669"/>
    <property type="project" value="TreeGrafter"/>
</dbReference>
<dbReference type="GO" id="GO:0005829">
    <property type="term" value="C:cytosol"/>
    <property type="evidence" value="ECO:0007669"/>
    <property type="project" value="TreeGrafter"/>
</dbReference>
<proteinExistence type="predicted"/>
<evidence type="ECO:0000256" key="1">
    <source>
        <dbReference type="ARBA" id="ARBA00023002"/>
    </source>
</evidence>
<dbReference type="GO" id="GO:1990002">
    <property type="term" value="F:methylglyoxal reductase (NADPH) (acetol producing) activity"/>
    <property type="evidence" value="ECO:0007669"/>
    <property type="project" value="TreeGrafter"/>
</dbReference>
<dbReference type="CDD" id="cd08187">
    <property type="entry name" value="BDH"/>
    <property type="match status" value="1"/>
</dbReference>
<evidence type="ECO:0000313" key="5">
    <source>
        <dbReference type="Proteomes" id="UP000659630"/>
    </source>
</evidence>
<evidence type="ECO:0000313" key="4">
    <source>
        <dbReference type="EMBL" id="MBC5582431.1"/>
    </source>
</evidence>
<name>A0A923L236_9FIRM</name>
<feature type="domain" description="Fe-containing alcohol dehydrogenase-like C-terminal" evidence="3">
    <location>
        <begin position="191"/>
        <end position="389"/>
    </location>
</feature>
<dbReference type="InterPro" id="IPR044731">
    <property type="entry name" value="BDH-like"/>
</dbReference>
<dbReference type="AlphaFoldDB" id="A0A923L236"/>
<dbReference type="SUPFAM" id="SSF56796">
    <property type="entry name" value="Dehydroquinate synthase-like"/>
    <property type="match status" value="1"/>
</dbReference>
<feature type="domain" description="Alcohol dehydrogenase iron-type/glycerol dehydrogenase GldA" evidence="2">
    <location>
        <begin position="9"/>
        <end position="179"/>
    </location>
</feature>
<sequence>MRDFTYYVPTEILFGRGAEADTAKEIRKFGGSRVLVVTGGGSVERSGLLARIEQGLKEAGLAYEVFRGAKPNPRLSHAREGVRRALEMRADLILAVGGGSAIDTAKGIAHGAANPDTDIWDFWCGNAPLTRSMPVGVVLTISAAGSETSNSAVLTNEENGQKRGLGHDLNRPAFAIMDPELTMTLPAYQVACGVVDIMMHTLDRYFNPVWDNDLTDGIAEALLRTVIQNGRRAAADKTDYHAMSELMWCGSVSHNGLTGLGGKQDFAPHQLGHELSSRFDVAHGASLSTVWGAWAETCLQAGPARFARLGREVWGLREEDDLAAARAAIRATVDYFRELGMPTCFSELGVGVQDEATLCEMADCVTYHGARTIGSFRVMGREEILAAYRLANR</sequence>
<dbReference type="EMBL" id="JACONZ010000005">
    <property type="protein sequence ID" value="MBC5582431.1"/>
    <property type="molecule type" value="Genomic_DNA"/>
</dbReference>
<keyword evidence="5" id="KW-1185">Reference proteome</keyword>
<dbReference type="GO" id="GO:0046872">
    <property type="term" value="F:metal ion binding"/>
    <property type="evidence" value="ECO:0007669"/>
    <property type="project" value="InterPro"/>
</dbReference>
<dbReference type="InterPro" id="IPR056798">
    <property type="entry name" value="ADH_Fe_C"/>
</dbReference>
<comment type="caution">
    <text evidence="4">The sequence shown here is derived from an EMBL/GenBank/DDBJ whole genome shotgun (WGS) entry which is preliminary data.</text>
</comment>
<dbReference type="GO" id="GO:1990362">
    <property type="term" value="F:butanol dehydrogenase (NAD+) activity"/>
    <property type="evidence" value="ECO:0007669"/>
    <property type="project" value="InterPro"/>
</dbReference>
<evidence type="ECO:0000259" key="3">
    <source>
        <dbReference type="Pfam" id="PF25137"/>
    </source>
</evidence>
<dbReference type="PANTHER" id="PTHR43633">
    <property type="entry name" value="ALCOHOL DEHYDROGENASE YQHD"/>
    <property type="match status" value="1"/>
</dbReference>
<evidence type="ECO:0000259" key="2">
    <source>
        <dbReference type="Pfam" id="PF00465"/>
    </source>
</evidence>
<dbReference type="FunFam" id="3.40.50.1970:FF:000003">
    <property type="entry name" value="Alcohol dehydrogenase, iron-containing"/>
    <property type="match status" value="1"/>
</dbReference>
<gene>
    <name evidence="4" type="ORF">H8S23_13035</name>
</gene>
<dbReference type="Gene3D" id="1.20.1090.10">
    <property type="entry name" value="Dehydroquinate synthase-like - alpha domain"/>
    <property type="match status" value="1"/>
</dbReference>
<keyword evidence="1" id="KW-0560">Oxidoreductase</keyword>
<dbReference type="PANTHER" id="PTHR43633:SF1">
    <property type="entry name" value="ALCOHOL DEHYDROGENASE YQHD"/>
    <property type="match status" value="1"/>
</dbReference>
<dbReference type="RefSeq" id="WP_186888794.1">
    <property type="nucleotide sequence ID" value="NZ_JACONZ010000005.1"/>
</dbReference>
<dbReference type="InterPro" id="IPR001670">
    <property type="entry name" value="ADH_Fe/GldA"/>
</dbReference>
<protein>
    <submittedName>
        <fullName evidence="4">Iron-containing alcohol dehydrogenase</fullName>
    </submittedName>
</protein>
<dbReference type="Proteomes" id="UP000659630">
    <property type="component" value="Unassembled WGS sequence"/>
</dbReference>